<organism evidence="12 13">
    <name type="scientific">Alicyclobacillus ferrooxydans</name>
    <dbReference type="NCBI Taxonomy" id="471514"/>
    <lineage>
        <taxon>Bacteria</taxon>
        <taxon>Bacillati</taxon>
        <taxon>Bacillota</taxon>
        <taxon>Bacilli</taxon>
        <taxon>Bacillales</taxon>
        <taxon>Alicyclobacillaceae</taxon>
        <taxon>Alicyclobacillus</taxon>
    </lineage>
</organism>
<protein>
    <recommendedName>
        <fullName evidence="3 11">Shikimate kinase</fullName>
        <shortName evidence="11">SK</shortName>
        <ecNumber evidence="3 11">2.7.1.71</ecNumber>
    </recommendedName>
</protein>
<comment type="subcellular location">
    <subcellularLocation>
        <location evidence="11">Cytoplasm</location>
    </subcellularLocation>
</comment>
<evidence type="ECO:0000256" key="3">
    <source>
        <dbReference type="ARBA" id="ARBA00012154"/>
    </source>
</evidence>
<evidence type="ECO:0000256" key="9">
    <source>
        <dbReference type="ARBA" id="ARBA00023141"/>
    </source>
</evidence>
<comment type="catalytic activity">
    <reaction evidence="10 11">
        <text>shikimate + ATP = 3-phosphoshikimate + ADP + H(+)</text>
        <dbReference type="Rhea" id="RHEA:13121"/>
        <dbReference type="ChEBI" id="CHEBI:15378"/>
        <dbReference type="ChEBI" id="CHEBI:30616"/>
        <dbReference type="ChEBI" id="CHEBI:36208"/>
        <dbReference type="ChEBI" id="CHEBI:145989"/>
        <dbReference type="ChEBI" id="CHEBI:456216"/>
        <dbReference type="EC" id="2.7.1.71"/>
    </reaction>
</comment>
<comment type="function">
    <text evidence="11">Catalyzes the specific phosphorylation of the 3-hydroxyl group of shikimic acid using ATP as a cosubstrate.</text>
</comment>
<comment type="pathway">
    <text evidence="1 11">Metabolic intermediate biosynthesis; chorismate biosynthesis; chorismate from D-erythrose 4-phosphate and phosphoenolpyruvate: step 5/7.</text>
</comment>
<dbReference type="GO" id="GO:0009423">
    <property type="term" value="P:chorismate biosynthetic process"/>
    <property type="evidence" value="ECO:0007669"/>
    <property type="project" value="UniProtKB-UniRule"/>
</dbReference>
<evidence type="ECO:0000256" key="1">
    <source>
        <dbReference type="ARBA" id="ARBA00004842"/>
    </source>
</evidence>
<dbReference type="InterPro" id="IPR027417">
    <property type="entry name" value="P-loop_NTPase"/>
</dbReference>
<dbReference type="PRINTS" id="PR01100">
    <property type="entry name" value="SHIKIMTKNASE"/>
</dbReference>
<gene>
    <name evidence="11" type="primary">aroK</name>
    <name evidence="12" type="ORF">AN477_13415</name>
</gene>
<dbReference type="HAMAP" id="MF_00109">
    <property type="entry name" value="Shikimate_kinase"/>
    <property type="match status" value="1"/>
</dbReference>
<keyword evidence="8 11" id="KW-0067">ATP-binding</keyword>
<keyword evidence="5 11" id="KW-0808">Transferase</keyword>
<evidence type="ECO:0000256" key="10">
    <source>
        <dbReference type="ARBA" id="ARBA00048567"/>
    </source>
</evidence>
<dbReference type="PATRIC" id="fig|471514.4.peg.1385"/>
<dbReference type="EMBL" id="LJCO01000054">
    <property type="protein sequence ID" value="KPV43245.1"/>
    <property type="molecule type" value="Genomic_DNA"/>
</dbReference>
<dbReference type="AlphaFoldDB" id="A0A0N8PP38"/>
<keyword evidence="9 11" id="KW-0057">Aromatic amino acid biosynthesis</keyword>
<dbReference type="GO" id="GO:0000287">
    <property type="term" value="F:magnesium ion binding"/>
    <property type="evidence" value="ECO:0007669"/>
    <property type="project" value="UniProtKB-UniRule"/>
</dbReference>
<accession>A0A0N8PP38</accession>
<feature type="binding site" evidence="11">
    <location>
        <position position="17"/>
    </location>
    <ligand>
        <name>Mg(2+)</name>
        <dbReference type="ChEBI" id="CHEBI:18420"/>
    </ligand>
</feature>
<dbReference type="Proteomes" id="UP000050482">
    <property type="component" value="Unassembled WGS sequence"/>
</dbReference>
<dbReference type="GO" id="GO:0009073">
    <property type="term" value="P:aromatic amino acid family biosynthetic process"/>
    <property type="evidence" value="ECO:0007669"/>
    <property type="project" value="UniProtKB-KW"/>
</dbReference>
<dbReference type="GO" id="GO:0005829">
    <property type="term" value="C:cytosol"/>
    <property type="evidence" value="ECO:0007669"/>
    <property type="project" value="TreeGrafter"/>
</dbReference>
<evidence type="ECO:0000313" key="12">
    <source>
        <dbReference type="EMBL" id="KPV43245.1"/>
    </source>
</evidence>
<comment type="caution">
    <text evidence="12">The sequence shown here is derived from an EMBL/GenBank/DDBJ whole genome shotgun (WGS) entry which is preliminary data.</text>
</comment>
<dbReference type="InterPro" id="IPR000623">
    <property type="entry name" value="Shikimate_kinase/TSH1"/>
</dbReference>
<dbReference type="GO" id="GO:0008652">
    <property type="term" value="P:amino acid biosynthetic process"/>
    <property type="evidence" value="ECO:0007669"/>
    <property type="project" value="UniProtKB-KW"/>
</dbReference>
<dbReference type="GO" id="GO:0005524">
    <property type="term" value="F:ATP binding"/>
    <property type="evidence" value="ECO:0007669"/>
    <property type="project" value="UniProtKB-UniRule"/>
</dbReference>
<dbReference type="PANTHER" id="PTHR21087">
    <property type="entry name" value="SHIKIMATE KINASE"/>
    <property type="match status" value="1"/>
</dbReference>
<keyword evidence="7 11" id="KW-0418">Kinase</keyword>
<dbReference type="UniPathway" id="UPA00053">
    <property type="reaction ID" value="UER00088"/>
</dbReference>
<dbReference type="GO" id="GO:0004765">
    <property type="term" value="F:shikimate kinase activity"/>
    <property type="evidence" value="ECO:0007669"/>
    <property type="project" value="UniProtKB-UniRule"/>
</dbReference>
<dbReference type="CDD" id="cd00464">
    <property type="entry name" value="SK"/>
    <property type="match status" value="1"/>
</dbReference>
<feature type="binding site" evidence="11">
    <location>
        <begin position="13"/>
        <end position="18"/>
    </location>
    <ligand>
        <name>ATP</name>
        <dbReference type="ChEBI" id="CHEBI:30616"/>
    </ligand>
</feature>
<feature type="binding site" evidence="11">
    <location>
        <position position="84"/>
    </location>
    <ligand>
        <name>substrate</name>
    </ligand>
</feature>
<sequence>MNVQRIALVGPMGVGKSSVGRALTRMLDCPLVDLDKMIETEAGMTIREIFAREGETGFRLRESELLSRVTSETLETSLVLAAGGGIVTTAAAREVLGQHWTTIWLNAEPSTLLSHLQSETNHRPMLDSDSDLLSRIVQLASVREAWYRSVARFTVTVDGRDVDSIAREICQLGGWMTCSD</sequence>
<dbReference type="InterPro" id="IPR031322">
    <property type="entry name" value="Shikimate/glucono_kinase"/>
</dbReference>
<evidence type="ECO:0000256" key="7">
    <source>
        <dbReference type="ARBA" id="ARBA00022777"/>
    </source>
</evidence>
<feature type="binding site" evidence="11">
    <location>
        <position position="143"/>
    </location>
    <ligand>
        <name>substrate</name>
    </ligand>
</feature>
<keyword evidence="11" id="KW-0963">Cytoplasm</keyword>
<evidence type="ECO:0000256" key="11">
    <source>
        <dbReference type="HAMAP-Rule" id="MF_00109"/>
    </source>
</evidence>
<feature type="binding site" evidence="11">
    <location>
        <position position="160"/>
    </location>
    <ligand>
        <name>ATP</name>
        <dbReference type="ChEBI" id="CHEBI:30616"/>
    </ligand>
</feature>
<feature type="binding site" evidence="11">
    <location>
        <position position="59"/>
    </location>
    <ligand>
        <name>substrate</name>
    </ligand>
</feature>
<evidence type="ECO:0000313" key="13">
    <source>
        <dbReference type="Proteomes" id="UP000050482"/>
    </source>
</evidence>
<dbReference type="Pfam" id="PF01202">
    <property type="entry name" value="SKI"/>
    <property type="match status" value="1"/>
</dbReference>
<keyword evidence="11" id="KW-0479">Metal-binding</keyword>
<evidence type="ECO:0000256" key="4">
    <source>
        <dbReference type="ARBA" id="ARBA00022605"/>
    </source>
</evidence>
<evidence type="ECO:0000256" key="8">
    <source>
        <dbReference type="ARBA" id="ARBA00022840"/>
    </source>
</evidence>
<evidence type="ECO:0000256" key="6">
    <source>
        <dbReference type="ARBA" id="ARBA00022741"/>
    </source>
</evidence>
<dbReference type="InterPro" id="IPR023000">
    <property type="entry name" value="Shikimate_kinase_CS"/>
</dbReference>
<dbReference type="SUPFAM" id="SSF52540">
    <property type="entry name" value="P-loop containing nucleoside triphosphate hydrolases"/>
    <property type="match status" value="1"/>
</dbReference>
<keyword evidence="11" id="KW-0460">Magnesium</keyword>
<keyword evidence="4 11" id="KW-0028">Amino-acid biosynthesis</keyword>
<keyword evidence="6 11" id="KW-0547">Nucleotide-binding</keyword>
<reference evidence="12 13" key="1">
    <citation type="submission" date="2015-09" db="EMBL/GenBank/DDBJ databases">
        <title>Draft genome sequence of Alicyclobacillus ferrooxydans DSM 22381.</title>
        <authorList>
            <person name="Hemp J."/>
        </authorList>
    </citation>
    <scope>NUCLEOTIDE SEQUENCE [LARGE SCALE GENOMIC DNA]</scope>
    <source>
        <strain evidence="12 13">TC-34</strain>
    </source>
</reference>
<name>A0A0N8PP38_9BACL</name>
<dbReference type="EC" id="2.7.1.71" evidence="3 11"/>
<dbReference type="PANTHER" id="PTHR21087:SF16">
    <property type="entry name" value="SHIKIMATE KINASE 1, CHLOROPLASTIC"/>
    <property type="match status" value="1"/>
</dbReference>
<evidence type="ECO:0000256" key="5">
    <source>
        <dbReference type="ARBA" id="ARBA00022679"/>
    </source>
</evidence>
<dbReference type="RefSeq" id="WP_054969674.1">
    <property type="nucleotide sequence ID" value="NZ_LJCO01000054.1"/>
</dbReference>
<evidence type="ECO:0000256" key="2">
    <source>
        <dbReference type="ARBA" id="ARBA00006997"/>
    </source>
</evidence>
<feature type="binding site" evidence="11">
    <location>
        <position position="35"/>
    </location>
    <ligand>
        <name>substrate</name>
    </ligand>
</feature>
<comment type="cofactor">
    <cofactor evidence="11">
        <name>Mg(2+)</name>
        <dbReference type="ChEBI" id="CHEBI:18420"/>
    </cofactor>
    <text evidence="11">Binds 1 Mg(2+) ion per subunit.</text>
</comment>
<dbReference type="Gene3D" id="3.40.50.300">
    <property type="entry name" value="P-loop containing nucleotide triphosphate hydrolases"/>
    <property type="match status" value="1"/>
</dbReference>
<dbReference type="PROSITE" id="PS01128">
    <property type="entry name" value="SHIKIMATE_KINASE"/>
    <property type="match status" value="1"/>
</dbReference>
<feature type="binding site" evidence="11">
    <location>
        <position position="123"/>
    </location>
    <ligand>
        <name>ATP</name>
        <dbReference type="ChEBI" id="CHEBI:30616"/>
    </ligand>
</feature>
<comment type="subunit">
    <text evidence="11">Monomer.</text>
</comment>
<keyword evidence="13" id="KW-1185">Reference proteome</keyword>
<dbReference type="STRING" id="471514.AN477_13415"/>
<proteinExistence type="inferred from homology"/>
<comment type="similarity">
    <text evidence="2 11">Belongs to the shikimate kinase family.</text>
</comment>